<sequence>MTYFSRIDVSNWTVVRAETVGQSEKLWIRAPDADNTPSNHWLFKPVTFHGAGVRQGGDWAEKAASAIAELIGVPAADVELASRGGNEGCMSRNVRTADWDMHTGRLWLDANPEVNYADSRARLSQRRGGASEGHTLESIRRALEEVAAPPAFTVPSMDAMDVFVGMMLLDALIANRDRHEENWAVLVPSVGDGTARLSPAYDQEGSLGYQLDDSYRSAVLSGARSGGVIGWVGKGTAWRYSTPPGTPEVSLVTAALLAGMDRTPAVLEFWMDRVESLNRDTVTDLFSRFDGMSDVSRRFAVEVVMTNQERIRNEYRTIVA</sequence>
<keyword evidence="2" id="KW-0418">Kinase</keyword>
<evidence type="ECO:0000256" key="1">
    <source>
        <dbReference type="ARBA" id="ARBA00022679"/>
    </source>
</evidence>
<reference evidence="4 5" key="1">
    <citation type="submission" date="2017-04" db="EMBL/GenBank/DDBJ databases">
        <authorList>
            <person name="Varghese N."/>
            <person name="Submissions S."/>
        </authorList>
    </citation>
    <scope>NUCLEOTIDE SEQUENCE [LARGE SCALE GENOMIC DNA]</scope>
    <source>
        <strain evidence="4 5">VKM Ac-1784</strain>
    </source>
</reference>
<dbReference type="Gene3D" id="1.10.1070.20">
    <property type="match status" value="1"/>
</dbReference>
<evidence type="ECO:0000313" key="5">
    <source>
        <dbReference type="Proteomes" id="UP000194464"/>
    </source>
</evidence>
<organism evidence="4 5">
    <name type="scientific">Plantibacter elymi</name>
    <name type="common">nom. nud.</name>
    <dbReference type="NCBI Taxonomy" id="199708"/>
    <lineage>
        <taxon>Bacteria</taxon>
        <taxon>Bacillati</taxon>
        <taxon>Actinomycetota</taxon>
        <taxon>Actinomycetes</taxon>
        <taxon>Micrococcales</taxon>
        <taxon>Microbacteriaceae</taxon>
        <taxon>Plantibacter</taxon>
    </lineage>
</organism>
<evidence type="ECO:0000256" key="2">
    <source>
        <dbReference type="ARBA" id="ARBA00022777"/>
    </source>
</evidence>
<keyword evidence="5" id="KW-1185">Reference proteome</keyword>
<dbReference type="EMBL" id="FXWJ01000006">
    <property type="protein sequence ID" value="SMQ75236.1"/>
    <property type="molecule type" value="Genomic_DNA"/>
</dbReference>
<name>A0ABY1RIL6_9MICO</name>
<evidence type="ECO:0000259" key="3">
    <source>
        <dbReference type="Pfam" id="PF07804"/>
    </source>
</evidence>
<dbReference type="Proteomes" id="UP000194464">
    <property type="component" value="Unassembled WGS sequence"/>
</dbReference>
<feature type="domain" description="HipA-like C-terminal" evidence="3">
    <location>
        <begin position="21"/>
        <end position="203"/>
    </location>
</feature>
<dbReference type="InterPro" id="IPR012893">
    <property type="entry name" value="HipA-like_C"/>
</dbReference>
<protein>
    <recommendedName>
        <fullName evidence="3">HipA-like C-terminal domain-containing protein</fullName>
    </recommendedName>
</protein>
<gene>
    <name evidence="4" type="ORF">SAMN06295909_3730</name>
</gene>
<comment type="caution">
    <text evidence="4">The sequence shown here is derived from an EMBL/GenBank/DDBJ whole genome shotgun (WGS) entry which is preliminary data.</text>
</comment>
<dbReference type="RefSeq" id="WP_165767093.1">
    <property type="nucleotide sequence ID" value="NZ_FXWJ01000006.1"/>
</dbReference>
<dbReference type="Pfam" id="PF07804">
    <property type="entry name" value="HipA_C"/>
    <property type="match status" value="1"/>
</dbReference>
<keyword evidence="1" id="KW-0808">Transferase</keyword>
<evidence type="ECO:0000313" key="4">
    <source>
        <dbReference type="EMBL" id="SMQ75236.1"/>
    </source>
</evidence>
<accession>A0ABY1RIL6</accession>
<proteinExistence type="predicted"/>